<keyword evidence="4" id="KW-0812">Transmembrane</keyword>
<dbReference type="Pfam" id="PF03349">
    <property type="entry name" value="Toluene_X"/>
    <property type="match status" value="1"/>
</dbReference>
<reference evidence="9 10" key="1">
    <citation type="submission" date="2015-02" db="EMBL/GenBank/DDBJ databases">
        <title>Genome Sequence of Jannaschia aquimarina DSM28248, a member of the Roseobacter clade.</title>
        <authorList>
            <person name="Voget S."/>
            <person name="Daniel R."/>
        </authorList>
    </citation>
    <scope>NUCLEOTIDE SEQUENCE [LARGE SCALE GENOMIC DNA]</scope>
    <source>
        <strain evidence="9 10">GSW-M26</strain>
    </source>
</reference>
<dbReference type="InterPro" id="IPR005017">
    <property type="entry name" value="OMPP1/FadL/TodX"/>
</dbReference>
<proteinExistence type="inferred from homology"/>
<evidence type="ECO:0000256" key="5">
    <source>
        <dbReference type="ARBA" id="ARBA00022729"/>
    </source>
</evidence>
<dbReference type="PANTHER" id="PTHR35093:SF8">
    <property type="entry name" value="OUTER MEMBRANE PROTEIN NMB0088-RELATED"/>
    <property type="match status" value="1"/>
</dbReference>
<name>A0A0D1EE17_9RHOB</name>
<dbReference type="GO" id="GO:0009279">
    <property type="term" value="C:cell outer membrane"/>
    <property type="evidence" value="ECO:0007669"/>
    <property type="project" value="UniProtKB-SubCell"/>
</dbReference>
<dbReference type="EMBL" id="JYFE01000041">
    <property type="protein sequence ID" value="KIT15929.1"/>
    <property type="molecule type" value="Genomic_DNA"/>
</dbReference>
<evidence type="ECO:0000256" key="6">
    <source>
        <dbReference type="ARBA" id="ARBA00023136"/>
    </source>
</evidence>
<organism evidence="9 10">
    <name type="scientific">Jannaschia aquimarina</name>
    <dbReference type="NCBI Taxonomy" id="935700"/>
    <lineage>
        <taxon>Bacteria</taxon>
        <taxon>Pseudomonadati</taxon>
        <taxon>Pseudomonadota</taxon>
        <taxon>Alphaproteobacteria</taxon>
        <taxon>Rhodobacterales</taxon>
        <taxon>Roseobacteraceae</taxon>
        <taxon>Jannaschia</taxon>
    </lineage>
</organism>
<keyword evidence="5 8" id="KW-0732">Signal</keyword>
<comment type="caution">
    <text evidence="9">The sequence shown here is derived from an EMBL/GenBank/DDBJ whole genome shotgun (WGS) entry which is preliminary data.</text>
</comment>
<comment type="subcellular location">
    <subcellularLocation>
        <location evidence="1">Cell outer membrane</location>
        <topology evidence="1">Multi-pass membrane protein</topology>
    </subcellularLocation>
</comment>
<evidence type="ECO:0000256" key="1">
    <source>
        <dbReference type="ARBA" id="ARBA00004571"/>
    </source>
</evidence>
<comment type="similarity">
    <text evidence="2">Belongs to the OmpP1/FadL family.</text>
</comment>
<feature type="signal peptide" evidence="8">
    <location>
        <begin position="1"/>
        <end position="20"/>
    </location>
</feature>
<protein>
    <submittedName>
        <fullName evidence="9">Outer membrane protein transport protein (OMPP1/FadL/TodX)</fullName>
    </submittedName>
</protein>
<evidence type="ECO:0000313" key="10">
    <source>
        <dbReference type="Proteomes" id="UP000032232"/>
    </source>
</evidence>
<dbReference type="STRING" id="935700.jaqu_21970"/>
<evidence type="ECO:0000313" key="9">
    <source>
        <dbReference type="EMBL" id="KIT15929.1"/>
    </source>
</evidence>
<dbReference type="PATRIC" id="fig|935700.4.peg.2263"/>
<keyword evidence="6" id="KW-0472">Membrane</keyword>
<gene>
    <name evidence="9" type="ORF">jaqu_21970</name>
</gene>
<evidence type="ECO:0000256" key="4">
    <source>
        <dbReference type="ARBA" id="ARBA00022692"/>
    </source>
</evidence>
<dbReference type="SUPFAM" id="SSF56935">
    <property type="entry name" value="Porins"/>
    <property type="match status" value="1"/>
</dbReference>
<keyword evidence="3" id="KW-1134">Transmembrane beta strand</keyword>
<evidence type="ECO:0000256" key="2">
    <source>
        <dbReference type="ARBA" id="ARBA00008163"/>
    </source>
</evidence>
<accession>A0A0D1EE17</accession>
<evidence type="ECO:0000256" key="3">
    <source>
        <dbReference type="ARBA" id="ARBA00022452"/>
    </source>
</evidence>
<evidence type="ECO:0000256" key="7">
    <source>
        <dbReference type="ARBA" id="ARBA00023237"/>
    </source>
</evidence>
<dbReference type="RefSeq" id="WP_052500921.1">
    <property type="nucleotide sequence ID" value="NZ_FZPF01000004.1"/>
</dbReference>
<keyword evidence="10" id="KW-1185">Reference proteome</keyword>
<sequence>MTRITIATAALLATTSIAQAGGLDRSGQSISPLFDEAGTTSLSFSYVNPNLTGDDSIATQGSYDAGESYTNTTLSYANTVNDKFSYAVIADQPFGADIFYNDDPTTSALGGTTADLGADAISFVGRYKINERFSVFGGLRAQNAGGRVVLNGIAYANALGARAGAVGLGEAVATAAQTPGAANQAAAQAILAALGDEAGTAFAGVASGNDATAALEAQLNAAGFGTAVATAQGTFGAVSTNFGPSGGYEVEIEDDWGLGYTFGVAYEIPEIALRFAATYHSEVSHNTTGVEQSILFGPGEIDGDIDFATPQSVNLEFQTGLNQKTLLLASMRWTDWDDFDVVPELLGTDLADIEDSYTWNLGVARRFTDNLVGLASIRYEKANDNETVSPLGPTDGLIGLSLGVRYTADNLNVSGGINYTKIGDANPGVAGNPVASFEDNSAVGVGLRVAYKF</sequence>
<dbReference type="AlphaFoldDB" id="A0A0D1EE17"/>
<dbReference type="OrthoDB" id="6679728at2"/>
<dbReference type="Gene3D" id="2.40.160.60">
    <property type="entry name" value="Outer membrane protein transport protein (OMPP1/FadL/TodX)"/>
    <property type="match status" value="1"/>
</dbReference>
<dbReference type="Proteomes" id="UP000032232">
    <property type="component" value="Unassembled WGS sequence"/>
</dbReference>
<keyword evidence="7" id="KW-0998">Cell outer membrane</keyword>
<feature type="chain" id="PRO_5002245373" evidence="8">
    <location>
        <begin position="21"/>
        <end position="453"/>
    </location>
</feature>
<evidence type="ECO:0000256" key="8">
    <source>
        <dbReference type="SAM" id="SignalP"/>
    </source>
</evidence>
<dbReference type="GO" id="GO:0015483">
    <property type="term" value="F:long-chain fatty acid transporting porin activity"/>
    <property type="evidence" value="ECO:0007669"/>
    <property type="project" value="TreeGrafter"/>
</dbReference>
<dbReference type="PANTHER" id="PTHR35093">
    <property type="entry name" value="OUTER MEMBRANE PROTEIN NMB0088-RELATED"/>
    <property type="match status" value="1"/>
</dbReference>